<organism evidence="3 4">
    <name type="scientific">Tilletia horrida</name>
    <dbReference type="NCBI Taxonomy" id="155126"/>
    <lineage>
        <taxon>Eukaryota</taxon>
        <taxon>Fungi</taxon>
        <taxon>Dikarya</taxon>
        <taxon>Basidiomycota</taxon>
        <taxon>Ustilaginomycotina</taxon>
        <taxon>Exobasidiomycetes</taxon>
        <taxon>Tilletiales</taxon>
        <taxon>Tilletiaceae</taxon>
        <taxon>Tilletia</taxon>
    </lineage>
</organism>
<dbReference type="EMBL" id="JAPDMQ010000723">
    <property type="protein sequence ID" value="KAK0520975.1"/>
    <property type="molecule type" value="Genomic_DNA"/>
</dbReference>
<comment type="caution">
    <text evidence="3">The sequence shown here is derived from an EMBL/GenBank/DDBJ whole genome shotgun (WGS) entry which is preliminary data.</text>
</comment>
<proteinExistence type="predicted"/>
<evidence type="ECO:0000256" key="1">
    <source>
        <dbReference type="SAM" id="MobiDB-lite"/>
    </source>
</evidence>
<protein>
    <submittedName>
        <fullName evidence="3">Uncharacterized protein</fullName>
    </submittedName>
</protein>
<feature type="chain" id="PRO_5042860973" evidence="2">
    <location>
        <begin position="20"/>
        <end position="231"/>
    </location>
</feature>
<feature type="region of interest" description="Disordered" evidence="1">
    <location>
        <begin position="97"/>
        <end position="231"/>
    </location>
</feature>
<feature type="compositionally biased region" description="Basic and acidic residues" evidence="1">
    <location>
        <begin position="204"/>
        <end position="214"/>
    </location>
</feature>
<keyword evidence="2" id="KW-0732">Signal</keyword>
<name>A0AAN6JH62_9BASI</name>
<evidence type="ECO:0000313" key="3">
    <source>
        <dbReference type="EMBL" id="KAK0520975.1"/>
    </source>
</evidence>
<dbReference type="Proteomes" id="UP001176521">
    <property type="component" value="Unassembled WGS sequence"/>
</dbReference>
<feature type="compositionally biased region" description="Polar residues" evidence="1">
    <location>
        <begin position="185"/>
        <end position="194"/>
    </location>
</feature>
<reference evidence="3" key="1">
    <citation type="journal article" date="2023" name="PhytoFront">
        <title>Draft Genome Resources of Seven Strains of Tilletia horrida, Causal Agent of Kernel Smut of Rice.</title>
        <authorList>
            <person name="Khanal S."/>
            <person name="Antony Babu S."/>
            <person name="Zhou X.G."/>
        </authorList>
    </citation>
    <scope>NUCLEOTIDE SEQUENCE</scope>
    <source>
        <strain evidence="3">TX3</strain>
    </source>
</reference>
<sequence>MVPLHLLLFAAGLCSLVSGGPVPMAERADGALTSAARAATAASPRFVFDLQIWDDSDKSANPGKLRDDDKLAASQGVQQDVILHSNVGTIWSTRTQAASDDGVGFGPSAGIERSPDVRRGSEGQSVDGPVPPKAPSFKLAAPPPSSASQAGINHFGRAGNECDDAGPQSRRRRWRSSSSSSSSSLQHSDGQSSGDGEILIANVRAERRDGESYRGENNFSYGGTQWGRRRR</sequence>
<gene>
    <name evidence="3" type="ORF">OC842_006930</name>
</gene>
<accession>A0AAN6JH62</accession>
<evidence type="ECO:0000256" key="2">
    <source>
        <dbReference type="SAM" id="SignalP"/>
    </source>
</evidence>
<feature type="signal peptide" evidence="2">
    <location>
        <begin position="1"/>
        <end position="19"/>
    </location>
</feature>
<keyword evidence="4" id="KW-1185">Reference proteome</keyword>
<evidence type="ECO:0000313" key="4">
    <source>
        <dbReference type="Proteomes" id="UP001176521"/>
    </source>
</evidence>
<dbReference type="AlphaFoldDB" id="A0AAN6JH62"/>